<accession>A0ABW8NKM0</accession>
<dbReference type="Proteomes" id="UP001620597">
    <property type="component" value="Unassembled WGS sequence"/>
</dbReference>
<reference evidence="5 6" key="1">
    <citation type="submission" date="2024-03" db="EMBL/GenBank/DDBJ databases">
        <title>High-quality draft genome sequence of Oceanobacter sp. wDCs-4.</title>
        <authorList>
            <person name="Dong C."/>
        </authorList>
    </citation>
    <scope>NUCLEOTIDE SEQUENCE [LARGE SCALE GENOMIC DNA]</scope>
    <source>
        <strain evidence="6">wDCs-4</strain>
    </source>
</reference>
<evidence type="ECO:0000259" key="4">
    <source>
        <dbReference type="Pfam" id="PF13458"/>
    </source>
</evidence>
<evidence type="ECO:0000256" key="2">
    <source>
        <dbReference type="ARBA" id="ARBA00022729"/>
    </source>
</evidence>
<evidence type="ECO:0000313" key="6">
    <source>
        <dbReference type="Proteomes" id="UP001620597"/>
    </source>
</evidence>
<dbReference type="PANTHER" id="PTHR30483">
    <property type="entry name" value="LEUCINE-SPECIFIC-BINDING PROTEIN"/>
    <property type="match status" value="1"/>
</dbReference>
<sequence length="418" mass="46212">MKNILGAAFLLIVVALANQVAAASGPIKLGLNYPSTGRFSSDGIAEAQGAMLAVEEINQNGGMEGRPIELITANTASQPEKAIDNVRQMAKQGVSMVFGGVTSTVTIAAGKEAAQHGLLYFGTLSYANQTTGEEAHRYMFRECHNSWMMAKSLAGYLLEHHSKDRIGYITADYSWGWSTESSLRGLSGTADKVVHPSFLLPFPKPRHQQMAETLDAVLQSGVDTLVITLGGQNLVAMLRMIKNNPATENLTLIATAFTLGMARNAGPYLLDGVIGTVPWSWNIPYELGYEKGQRFVEAYVQKYDQYPSSPAASAYNIVYQYKDAVERAGTLDTDSVIKALEGHRYTALKDEQVWRAFDHQNVQSVYLVKGRPRNEVIQDKYRENFFQVLQSFRGDELVRSYDEWKAVRTKAGKPTYLE</sequence>
<dbReference type="PANTHER" id="PTHR30483:SF6">
    <property type="entry name" value="PERIPLASMIC BINDING PROTEIN OF ABC TRANSPORTER FOR NATURAL AMINO ACIDS"/>
    <property type="match status" value="1"/>
</dbReference>
<gene>
    <name evidence="5" type="ORF">WG929_13990</name>
</gene>
<feature type="chain" id="PRO_5045774130" evidence="3">
    <location>
        <begin position="23"/>
        <end position="418"/>
    </location>
</feature>
<keyword evidence="6" id="KW-1185">Reference proteome</keyword>
<evidence type="ECO:0000256" key="1">
    <source>
        <dbReference type="ARBA" id="ARBA00010062"/>
    </source>
</evidence>
<dbReference type="RefSeq" id="WP_416206551.1">
    <property type="nucleotide sequence ID" value="NZ_JBBKTX010000017.1"/>
</dbReference>
<evidence type="ECO:0000256" key="3">
    <source>
        <dbReference type="SAM" id="SignalP"/>
    </source>
</evidence>
<dbReference type="Gene3D" id="3.40.50.2300">
    <property type="match status" value="2"/>
</dbReference>
<keyword evidence="2 3" id="KW-0732">Signal</keyword>
<evidence type="ECO:0000313" key="5">
    <source>
        <dbReference type="EMBL" id="MFK4753522.1"/>
    </source>
</evidence>
<protein>
    <submittedName>
        <fullName evidence="5">ABC transporter substrate-binding protein</fullName>
    </submittedName>
</protein>
<name>A0ABW8NKM0_9GAMM</name>
<feature type="signal peptide" evidence="3">
    <location>
        <begin position="1"/>
        <end position="22"/>
    </location>
</feature>
<dbReference type="SUPFAM" id="SSF53822">
    <property type="entry name" value="Periplasmic binding protein-like I"/>
    <property type="match status" value="1"/>
</dbReference>
<feature type="domain" description="Leucine-binding protein" evidence="4">
    <location>
        <begin position="26"/>
        <end position="370"/>
    </location>
</feature>
<dbReference type="InterPro" id="IPR028082">
    <property type="entry name" value="Peripla_BP_I"/>
</dbReference>
<dbReference type="EMBL" id="JBBKTX010000017">
    <property type="protein sequence ID" value="MFK4753522.1"/>
    <property type="molecule type" value="Genomic_DNA"/>
</dbReference>
<dbReference type="InterPro" id="IPR028081">
    <property type="entry name" value="Leu-bd"/>
</dbReference>
<comment type="similarity">
    <text evidence="1">Belongs to the leucine-binding protein family.</text>
</comment>
<proteinExistence type="inferred from homology"/>
<dbReference type="InterPro" id="IPR051010">
    <property type="entry name" value="BCAA_transport"/>
</dbReference>
<dbReference type="Pfam" id="PF13458">
    <property type="entry name" value="Peripla_BP_6"/>
    <property type="match status" value="1"/>
</dbReference>
<comment type="caution">
    <text evidence="5">The sequence shown here is derived from an EMBL/GenBank/DDBJ whole genome shotgun (WGS) entry which is preliminary data.</text>
</comment>
<organism evidence="5 6">
    <name type="scientific">Oceanobacter antarcticus</name>
    <dbReference type="NCBI Taxonomy" id="3133425"/>
    <lineage>
        <taxon>Bacteria</taxon>
        <taxon>Pseudomonadati</taxon>
        <taxon>Pseudomonadota</taxon>
        <taxon>Gammaproteobacteria</taxon>
        <taxon>Oceanospirillales</taxon>
        <taxon>Oceanospirillaceae</taxon>
        <taxon>Oceanobacter</taxon>
    </lineage>
</organism>